<dbReference type="InterPro" id="IPR012337">
    <property type="entry name" value="RNaseH-like_sf"/>
</dbReference>
<dbReference type="InterPro" id="IPR001584">
    <property type="entry name" value="Integrase_cat-core"/>
</dbReference>
<dbReference type="Gene3D" id="3.30.420.10">
    <property type="entry name" value="Ribonuclease H-like superfamily/Ribonuclease H"/>
    <property type="match status" value="1"/>
</dbReference>
<dbReference type="PANTHER" id="PTHR37984">
    <property type="entry name" value="PROTEIN CBG26694"/>
    <property type="match status" value="1"/>
</dbReference>
<comment type="caution">
    <text evidence="3">The sequence shown here is derived from an EMBL/GenBank/DDBJ whole genome shotgun (WGS) entry which is preliminary data.</text>
</comment>
<dbReference type="GO" id="GO:0003676">
    <property type="term" value="F:nucleic acid binding"/>
    <property type="evidence" value="ECO:0007669"/>
    <property type="project" value="InterPro"/>
</dbReference>
<reference evidence="3" key="2">
    <citation type="journal article" date="2024" name="Plant">
        <title>Genomic evolution and insights into agronomic trait innovations of Sesamum species.</title>
        <authorList>
            <person name="Miao H."/>
            <person name="Wang L."/>
            <person name="Qu L."/>
            <person name="Liu H."/>
            <person name="Sun Y."/>
            <person name="Le M."/>
            <person name="Wang Q."/>
            <person name="Wei S."/>
            <person name="Zheng Y."/>
            <person name="Lin W."/>
            <person name="Duan Y."/>
            <person name="Cao H."/>
            <person name="Xiong S."/>
            <person name="Wang X."/>
            <person name="Wei L."/>
            <person name="Li C."/>
            <person name="Ma Q."/>
            <person name="Ju M."/>
            <person name="Zhao R."/>
            <person name="Li G."/>
            <person name="Mu C."/>
            <person name="Tian Q."/>
            <person name="Mei H."/>
            <person name="Zhang T."/>
            <person name="Gao T."/>
            <person name="Zhang H."/>
        </authorList>
    </citation>
    <scope>NUCLEOTIDE SEQUENCE</scope>
    <source>
        <strain evidence="3">G02</strain>
    </source>
</reference>
<dbReference type="AlphaFoldDB" id="A0AAW2S7W5"/>
<organism evidence="3">
    <name type="scientific">Sesamum radiatum</name>
    <name type="common">Black benniseed</name>
    <dbReference type="NCBI Taxonomy" id="300843"/>
    <lineage>
        <taxon>Eukaryota</taxon>
        <taxon>Viridiplantae</taxon>
        <taxon>Streptophyta</taxon>
        <taxon>Embryophyta</taxon>
        <taxon>Tracheophyta</taxon>
        <taxon>Spermatophyta</taxon>
        <taxon>Magnoliopsida</taxon>
        <taxon>eudicotyledons</taxon>
        <taxon>Gunneridae</taxon>
        <taxon>Pentapetalae</taxon>
        <taxon>asterids</taxon>
        <taxon>lamiids</taxon>
        <taxon>Lamiales</taxon>
        <taxon>Pedaliaceae</taxon>
        <taxon>Sesamum</taxon>
    </lineage>
</organism>
<protein>
    <recommendedName>
        <fullName evidence="2">Integrase catalytic domain-containing protein</fullName>
    </recommendedName>
</protein>
<dbReference type="PROSITE" id="PS50994">
    <property type="entry name" value="INTEGRASE"/>
    <property type="match status" value="1"/>
</dbReference>
<feature type="chain" id="PRO_5043721974" description="Integrase catalytic domain-containing protein" evidence="1">
    <location>
        <begin position="23"/>
        <end position="209"/>
    </location>
</feature>
<dbReference type="InterPro" id="IPR050951">
    <property type="entry name" value="Retrovirus_Pol_polyprotein"/>
</dbReference>
<evidence type="ECO:0000259" key="2">
    <source>
        <dbReference type="PROSITE" id="PS50994"/>
    </source>
</evidence>
<name>A0AAW2S7W5_SESRA</name>
<feature type="domain" description="Integrase catalytic" evidence="2">
    <location>
        <begin position="1"/>
        <end position="121"/>
    </location>
</feature>
<feature type="signal peptide" evidence="1">
    <location>
        <begin position="1"/>
        <end position="22"/>
    </location>
</feature>
<keyword evidence="1" id="KW-0732">Signal</keyword>
<dbReference type="GO" id="GO:0015074">
    <property type="term" value="P:DNA integration"/>
    <property type="evidence" value="ECO:0007669"/>
    <property type="project" value="InterPro"/>
</dbReference>
<accession>A0AAW2S7W5</accession>
<dbReference type="SUPFAM" id="SSF53098">
    <property type="entry name" value="Ribonuclease H-like"/>
    <property type="match status" value="1"/>
</dbReference>
<dbReference type="EMBL" id="JACGWJ010000011">
    <property type="protein sequence ID" value="KAL0387776.1"/>
    <property type="molecule type" value="Genomic_DNA"/>
</dbReference>
<reference evidence="3" key="1">
    <citation type="submission" date="2020-06" db="EMBL/GenBank/DDBJ databases">
        <authorList>
            <person name="Li T."/>
            <person name="Hu X."/>
            <person name="Zhang T."/>
            <person name="Song X."/>
            <person name="Zhang H."/>
            <person name="Dai N."/>
            <person name="Sheng W."/>
            <person name="Hou X."/>
            <person name="Wei L."/>
        </authorList>
    </citation>
    <scope>NUCLEOTIDE SEQUENCE</scope>
    <source>
        <strain evidence="3">G02</strain>
        <tissue evidence="3">Leaf</tissue>
    </source>
</reference>
<proteinExistence type="predicted"/>
<dbReference type="PANTHER" id="PTHR37984:SF5">
    <property type="entry name" value="PROTEIN NYNRIN-LIKE"/>
    <property type="match status" value="1"/>
</dbReference>
<evidence type="ECO:0000313" key="3">
    <source>
        <dbReference type="EMBL" id="KAL0387776.1"/>
    </source>
</evidence>
<evidence type="ECO:0000256" key="1">
    <source>
        <dbReference type="SAM" id="SignalP"/>
    </source>
</evidence>
<dbReference type="InterPro" id="IPR036397">
    <property type="entry name" value="RNaseH_sf"/>
</dbReference>
<gene>
    <name evidence="3" type="ORF">Sradi_2659400</name>
</gene>
<sequence length="209" mass="23563">MALPRKFSAPSLVAIFVVEVYCFNDLSKSIASDRDPCFLSTFWRKLFHLSGTSLAYNNSYHPQTNGQTKVVNCVRESYLHYFVSEEPHLWFCYLHLAEFWYHSFHLSSIGMTPHQALYGIHPPSPLAYVADSTPMASSDVTLSQRQSTLSMLCYHLTRARLQMKQQVDHHRRDLNFAVGDGSSSDYSPIASSLFIGVSPKNCVAGTMAL</sequence>